<dbReference type="InterPro" id="IPR013083">
    <property type="entry name" value="Znf_RING/FYVE/PHD"/>
</dbReference>
<feature type="transmembrane region" description="Helical" evidence="1">
    <location>
        <begin position="14"/>
        <end position="37"/>
    </location>
</feature>
<gene>
    <name evidence="2" type="primary">RHA1A</name>
    <name evidence="2" type="ORF">MA16_Dca024438</name>
</gene>
<dbReference type="SUPFAM" id="SSF57850">
    <property type="entry name" value="RING/U-box"/>
    <property type="match status" value="1"/>
</dbReference>
<keyword evidence="1" id="KW-0472">Membrane</keyword>
<evidence type="ECO:0000256" key="1">
    <source>
        <dbReference type="SAM" id="Phobius"/>
    </source>
</evidence>
<keyword evidence="1" id="KW-0812">Transmembrane</keyword>
<proteinExistence type="predicted"/>
<organism evidence="2 3">
    <name type="scientific">Dendrobium catenatum</name>
    <dbReference type="NCBI Taxonomy" id="906689"/>
    <lineage>
        <taxon>Eukaryota</taxon>
        <taxon>Viridiplantae</taxon>
        <taxon>Streptophyta</taxon>
        <taxon>Embryophyta</taxon>
        <taxon>Tracheophyta</taxon>
        <taxon>Spermatophyta</taxon>
        <taxon>Magnoliopsida</taxon>
        <taxon>Liliopsida</taxon>
        <taxon>Asparagales</taxon>
        <taxon>Orchidaceae</taxon>
        <taxon>Epidendroideae</taxon>
        <taxon>Malaxideae</taxon>
        <taxon>Dendrobiinae</taxon>
        <taxon>Dendrobium</taxon>
    </lineage>
</organism>
<evidence type="ECO:0000313" key="2">
    <source>
        <dbReference type="EMBL" id="PKU70738.1"/>
    </source>
</evidence>
<keyword evidence="3" id="KW-1185">Reference proteome</keyword>
<name>A0A2I0W510_9ASPA</name>
<reference evidence="2 3" key="2">
    <citation type="journal article" date="2017" name="Nature">
        <title>The Apostasia genome and the evolution of orchids.</title>
        <authorList>
            <person name="Zhang G.Q."/>
            <person name="Liu K.W."/>
            <person name="Li Z."/>
            <person name="Lohaus R."/>
            <person name="Hsiao Y.Y."/>
            <person name="Niu S.C."/>
            <person name="Wang J.Y."/>
            <person name="Lin Y.C."/>
            <person name="Xu Q."/>
            <person name="Chen L.J."/>
            <person name="Yoshida K."/>
            <person name="Fujiwara S."/>
            <person name="Wang Z.W."/>
            <person name="Zhang Y.Q."/>
            <person name="Mitsuda N."/>
            <person name="Wang M."/>
            <person name="Liu G.H."/>
            <person name="Pecoraro L."/>
            <person name="Huang H.X."/>
            <person name="Xiao X.J."/>
            <person name="Lin M."/>
            <person name="Wu X.Y."/>
            <person name="Wu W.L."/>
            <person name="Chen Y.Y."/>
            <person name="Chang S.B."/>
            <person name="Sakamoto S."/>
            <person name="Ohme-Takagi M."/>
            <person name="Yagi M."/>
            <person name="Zeng S.J."/>
            <person name="Shen C.Y."/>
            <person name="Yeh C.M."/>
            <person name="Luo Y.B."/>
            <person name="Tsai W.C."/>
            <person name="Van de Peer Y."/>
            <person name="Liu Z.J."/>
        </authorList>
    </citation>
    <scope>NUCLEOTIDE SEQUENCE [LARGE SCALE GENOMIC DNA]</scope>
    <source>
        <tissue evidence="2">The whole plant</tissue>
    </source>
</reference>
<dbReference type="Gene3D" id="3.30.40.10">
    <property type="entry name" value="Zinc/RING finger domain, C3HC4 (zinc finger)"/>
    <property type="match status" value="1"/>
</dbReference>
<keyword evidence="1" id="KW-1133">Transmembrane helix</keyword>
<dbReference type="AlphaFoldDB" id="A0A2I0W510"/>
<reference evidence="2 3" key="1">
    <citation type="journal article" date="2016" name="Sci. Rep.">
        <title>The Dendrobium catenatum Lindl. genome sequence provides insights into polysaccharide synthase, floral development and adaptive evolution.</title>
        <authorList>
            <person name="Zhang G.Q."/>
            <person name="Xu Q."/>
            <person name="Bian C."/>
            <person name="Tsai W.C."/>
            <person name="Yeh C.M."/>
            <person name="Liu K.W."/>
            <person name="Yoshida K."/>
            <person name="Zhang L.S."/>
            <person name="Chang S.B."/>
            <person name="Chen F."/>
            <person name="Shi Y."/>
            <person name="Su Y.Y."/>
            <person name="Zhang Y.Q."/>
            <person name="Chen L.J."/>
            <person name="Yin Y."/>
            <person name="Lin M."/>
            <person name="Huang H."/>
            <person name="Deng H."/>
            <person name="Wang Z.W."/>
            <person name="Zhu S.L."/>
            <person name="Zhao X."/>
            <person name="Deng C."/>
            <person name="Niu S.C."/>
            <person name="Huang J."/>
            <person name="Wang M."/>
            <person name="Liu G.H."/>
            <person name="Yang H.J."/>
            <person name="Xiao X.J."/>
            <person name="Hsiao Y.Y."/>
            <person name="Wu W.L."/>
            <person name="Chen Y.Y."/>
            <person name="Mitsuda N."/>
            <person name="Ohme-Takagi M."/>
            <person name="Luo Y.B."/>
            <person name="Van de Peer Y."/>
            <person name="Liu Z.J."/>
        </authorList>
    </citation>
    <scope>NUCLEOTIDE SEQUENCE [LARGE SCALE GENOMIC DNA]</scope>
    <source>
        <tissue evidence="2">The whole plant</tissue>
    </source>
</reference>
<dbReference type="EMBL" id="KZ502914">
    <property type="protein sequence ID" value="PKU70738.1"/>
    <property type="molecule type" value="Genomic_DNA"/>
</dbReference>
<dbReference type="Proteomes" id="UP000233837">
    <property type="component" value="Unassembled WGS sequence"/>
</dbReference>
<evidence type="ECO:0000313" key="3">
    <source>
        <dbReference type="Proteomes" id="UP000233837"/>
    </source>
</evidence>
<protein>
    <submittedName>
        <fullName evidence="2">RING-H2 zinc finger protein RHA1a</fullName>
    </submittedName>
</protein>
<sequence>MKALKEMNYIDPSYVTTMTIVVLFLIIFIDVILYLFFRRSTAPPLLELTLETWSNYAEATRQDLRVASNDCCSICLANYDKEEEGEDNPLRFLPGYGLVFHARCVNPWLQHIQLVQCVDRRCCLDEIMLEIEQLLFY</sequence>
<accession>A0A2I0W510</accession>